<evidence type="ECO:0000259" key="3">
    <source>
        <dbReference type="PROSITE" id="PS50112"/>
    </source>
</evidence>
<feature type="domain" description="PAC" evidence="4">
    <location>
        <begin position="204"/>
        <end position="256"/>
    </location>
</feature>
<feature type="domain" description="Methyl-accepting transducer" evidence="2">
    <location>
        <begin position="250"/>
        <end position="472"/>
    </location>
</feature>
<keyword evidence="1" id="KW-0807">Transducer</keyword>
<dbReference type="GO" id="GO:0007165">
    <property type="term" value="P:signal transduction"/>
    <property type="evidence" value="ECO:0007669"/>
    <property type="project" value="UniProtKB-KW"/>
</dbReference>
<dbReference type="Proteomes" id="UP000321258">
    <property type="component" value="Unassembled WGS sequence"/>
</dbReference>
<dbReference type="SUPFAM" id="SSF58104">
    <property type="entry name" value="Methyl-accepting chemotaxis protein (MCP) signaling domain"/>
    <property type="match status" value="1"/>
</dbReference>
<dbReference type="PANTHER" id="PTHR24422:SF10">
    <property type="entry name" value="CHEMOTAXIS PROTEIN METHYLTRANSFERASE 2"/>
    <property type="match status" value="1"/>
</dbReference>
<dbReference type="Pfam" id="PF08447">
    <property type="entry name" value="PAS_3"/>
    <property type="match status" value="2"/>
</dbReference>
<organism evidence="5 6">
    <name type="scientific">Methylobacterium haplocladii</name>
    <dbReference type="NCBI Taxonomy" id="1176176"/>
    <lineage>
        <taxon>Bacteria</taxon>
        <taxon>Pseudomonadati</taxon>
        <taxon>Pseudomonadota</taxon>
        <taxon>Alphaproteobacteria</taxon>
        <taxon>Hyphomicrobiales</taxon>
        <taxon>Methylobacteriaceae</taxon>
        <taxon>Methylobacterium</taxon>
    </lineage>
</organism>
<dbReference type="PROSITE" id="PS50111">
    <property type="entry name" value="CHEMOTAXIS_TRANSDUC_2"/>
    <property type="match status" value="1"/>
</dbReference>
<dbReference type="GO" id="GO:0004888">
    <property type="term" value="F:transmembrane signaling receptor activity"/>
    <property type="evidence" value="ECO:0007669"/>
    <property type="project" value="InterPro"/>
</dbReference>
<proteinExistence type="predicted"/>
<dbReference type="Gene3D" id="3.30.450.20">
    <property type="entry name" value="PAS domain"/>
    <property type="match status" value="2"/>
</dbReference>
<dbReference type="PRINTS" id="PR00260">
    <property type="entry name" value="CHEMTRNSDUCR"/>
</dbReference>
<dbReference type="GO" id="GO:0016020">
    <property type="term" value="C:membrane"/>
    <property type="evidence" value="ECO:0007669"/>
    <property type="project" value="InterPro"/>
</dbReference>
<reference evidence="5 6" key="1">
    <citation type="submission" date="2019-07" db="EMBL/GenBank/DDBJ databases">
        <title>Whole genome shotgun sequence of Methylobacterium haplocladii NBRC 107714.</title>
        <authorList>
            <person name="Hosoyama A."/>
            <person name="Uohara A."/>
            <person name="Ohji S."/>
            <person name="Ichikawa N."/>
        </authorList>
    </citation>
    <scope>NUCLEOTIDE SEQUENCE [LARGE SCALE GENOMIC DNA]</scope>
    <source>
        <strain evidence="5 6">NBRC 107714</strain>
    </source>
</reference>
<dbReference type="Pfam" id="PF00015">
    <property type="entry name" value="MCPsignal"/>
    <property type="match status" value="1"/>
</dbReference>
<feature type="domain" description="PAS" evidence="3">
    <location>
        <begin position="23"/>
        <end position="53"/>
    </location>
</feature>
<evidence type="ECO:0000259" key="4">
    <source>
        <dbReference type="PROSITE" id="PS50113"/>
    </source>
</evidence>
<dbReference type="RefSeq" id="WP_147078691.1">
    <property type="nucleotide sequence ID" value="NZ_BJZT01000024.1"/>
</dbReference>
<dbReference type="NCBIfam" id="TIGR00229">
    <property type="entry name" value="sensory_box"/>
    <property type="match status" value="2"/>
</dbReference>
<dbReference type="PROSITE" id="PS50113">
    <property type="entry name" value="PAC"/>
    <property type="match status" value="2"/>
</dbReference>
<dbReference type="EMBL" id="BJZT01000024">
    <property type="protein sequence ID" value="GEO99803.1"/>
    <property type="molecule type" value="Genomic_DNA"/>
</dbReference>
<dbReference type="InterPro" id="IPR004089">
    <property type="entry name" value="MCPsignal_dom"/>
</dbReference>
<feature type="domain" description="PAC" evidence="4">
    <location>
        <begin position="82"/>
        <end position="134"/>
    </location>
</feature>
<keyword evidence="6" id="KW-1185">Reference proteome</keyword>
<dbReference type="SMART" id="SM00283">
    <property type="entry name" value="MA"/>
    <property type="match status" value="1"/>
</dbReference>
<dbReference type="InterPro" id="IPR035965">
    <property type="entry name" value="PAS-like_dom_sf"/>
</dbReference>
<accession>A0A512IQ04</accession>
<evidence type="ECO:0000313" key="6">
    <source>
        <dbReference type="Proteomes" id="UP000321258"/>
    </source>
</evidence>
<dbReference type="PANTHER" id="PTHR24422">
    <property type="entry name" value="CHEMOTAXIS PROTEIN METHYLTRANSFERASE"/>
    <property type="match status" value="1"/>
</dbReference>
<evidence type="ECO:0000256" key="1">
    <source>
        <dbReference type="PROSITE-ProRule" id="PRU00284"/>
    </source>
</evidence>
<name>A0A512IQ04_9HYPH</name>
<dbReference type="InterPro" id="IPR001610">
    <property type="entry name" value="PAC"/>
</dbReference>
<dbReference type="InterPro" id="IPR000014">
    <property type="entry name" value="PAS"/>
</dbReference>
<dbReference type="PROSITE" id="PS50112">
    <property type="entry name" value="PAS"/>
    <property type="match status" value="1"/>
</dbReference>
<dbReference type="InterPro" id="IPR013655">
    <property type="entry name" value="PAS_fold_3"/>
</dbReference>
<dbReference type="SMART" id="SM00091">
    <property type="entry name" value="PAS"/>
    <property type="match status" value="2"/>
</dbReference>
<dbReference type="Gene3D" id="1.10.287.950">
    <property type="entry name" value="Methyl-accepting chemotaxis protein"/>
    <property type="match status" value="1"/>
</dbReference>
<dbReference type="GO" id="GO:0006935">
    <property type="term" value="P:chemotaxis"/>
    <property type="evidence" value="ECO:0007669"/>
    <property type="project" value="InterPro"/>
</dbReference>
<protein>
    <recommendedName>
        <fullName evidence="7">Methyl-accepting chemotaxis protein</fullName>
    </recommendedName>
</protein>
<dbReference type="CDD" id="cd00130">
    <property type="entry name" value="PAS"/>
    <property type="match status" value="2"/>
</dbReference>
<dbReference type="SMART" id="SM00086">
    <property type="entry name" value="PAC"/>
    <property type="match status" value="2"/>
</dbReference>
<dbReference type="InterPro" id="IPR000700">
    <property type="entry name" value="PAS-assoc_C"/>
</dbReference>
<dbReference type="InterPro" id="IPR050903">
    <property type="entry name" value="Bact_Chemotaxis_MeTrfase"/>
</dbReference>
<dbReference type="AlphaFoldDB" id="A0A512IQ04"/>
<dbReference type="OrthoDB" id="9797364at2"/>
<dbReference type="SUPFAM" id="SSF55785">
    <property type="entry name" value="PYP-like sensor domain (PAS domain)"/>
    <property type="match status" value="2"/>
</dbReference>
<comment type="caution">
    <text evidence="5">The sequence shown here is derived from an EMBL/GenBank/DDBJ whole genome shotgun (WGS) entry which is preliminary data.</text>
</comment>
<evidence type="ECO:0000313" key="5">
    <source>
        <dbReference type="EMBL" id="GEO99803.1"/>
    </source>
</evidence>
<sequence>MFALRKNTETEATLAALDRVQGIIEFDLSGTILKANANFLGVIGYSLAEIVGQPHGMLVEPGYRQSPEYRAFWDKLRAGEFQAAQFKRVAKGGREVWIEASYNPVFGRDGKPYKVVKFATDITRQKADDADRASQIAAIRKSQGVISFTLDGEILEANDGFLALTGYALADIKGQHHRLFMDPAQRAGADYLAFWAALKQGSYQAGRFKRVGKGGREVWIQASYNPIFDASGRPYKIVKFATDVTDQMNLLTRLGTMIEDIDHAVSRSRQESSAAIGAAHMTSGSVQTMAAAAEELAASVSEISQSMAKSQDATDLAFERVQQASDFTQKLSDAASSMTGIVGLINTIASQINLLALNATIEAARAGEAGRGFAVVAQEVKNLAAQAARATDQINGEINSVQAVSNDVVGALDSIRGSVEIVRNHVVATAAAVEEQSAVTRDMSANMQDASRAVGDISENINAISTAVSEVSDAVATTRQAAQVLAR</sequence>
<evidence type="ECO:0008006" key="7">
    <source>
        <dbReference type="Google" id="ProtNLM"/>
    </source>
</evidence>
<gene>
    <name evidence="5" type="ORF">MHA02_21910</name>
</gene>
<dbReference type="InterPro" id="IPR004090">
    <property type="entry name" value="Chemotax_Me-accpt_rcpt"/>
</dbReference>
<evidence type="ECO:0000259" key="2">
    <source>
        <dbReference type="PROSITE" id="PS50111"/>
    </source>
</evidence>